<organism evidence="5 6">
    <name type="scientific">Meiothermus granaticius NBRC 107808</name>
    <dbReference type="NCBI Taxonomy" id="1227551"/>
    <lineage>
        <taxon>Bacteria</taxon>
        <taxon>Thermotogati</taxon>
        <taxon>Deinococcota</taxon>
        <taxon>Deinococci</taxon>
        <taxon>Thermales</taxon>
        <taxon>Thermaceae</taxon>
        <taxon>Meiothermus</taxon>
    </lineage>
</organism>
<feature type="domain" description="5'-Nucleotidase C-terminal" evidence="4">
    <location>
        <begin position="296"/>
        <end position="451"/>
    </location>
</feature>
<dbReference type="InterPro" id="IPR008334">
    <property type="entry name" value="5'-Nucleotdase_C"/>
</dbReference>
<name>A0A399FAS8_9DEIN</name>
<dbReference type="Gene3D" id="3.60.21.10">
    <property type="match status" value="1"/>
</dbReference>
<protein>
    <submittedName>
        <fullName evidence="5">Trifunctional nucleotide phosphoesterase protein YfkN</fullName>
    </submittedName>
</protein>
<dbReference type="Pfam" id="PF00149">
    <property type="entry name" value="Metallophos"/>
    <property type="match status" value="1"/>
</dbReference>
<evidence type="ECO:0000313" key="6">
    <source>
        <dbReference type="Proteomes" id="UP000266178"/>
    </source>
</evidence>
<comment type="similarity">
    <text evidence="2">Belongs to the 5'-nucleotidase family.</text>
</comment>
<keyword evidence="2" id="KW-0378">Hydrolase</keyword>
<dbReference type="PANTHER" id="PTHR11575">
    <property type="entry name" value="5'-NUCLEOTIDASE-RELATED"/>
    <property type="match status" value="1"/>
</dbReference>
<evidence type="ECO:0000259" key="3">
    <source>
        <dbReference type="Pfam" id="PF00149"/>
    </source>
</evidence>
<dbReference type="OrthoDB" id="9801679at2"/>
<dbReference type="SUPFAM" id="SSF56300">
    <property type="entry name" value="Metallo-dependent phosphatases"/>
    <property type="match status" value="1"/>
</dbReference>
<evidence type="ECO:0000313" key="5">
    <source>
        <dbReference type="EMBL" id="RIH92815.1"/>
    </source>
</evidence>
<dbReference type="InterPro" id="IPR036907">
    <property type="entry name" value="5'-Nucleotdase_C_sf"/>
</dbReference>
<keyword evidence="1 2" id="KW-0732">Signal</keyword>
<accession>A0A399FAS8</accession>
<dbReference type="InterPro" id="IPR029052">
    <property type="entry name" value="Metallo-depent_PP-like"/>
</dbReference>
<sequence length="490" mass="52593">MRGWSSFAIGLMLALGMAFAQQAPLTILHFNDVYEIQPVDKGKRGGAARIATLVDQYKALKPLILFSGDALSPSVMSSVFKGEQMIAVFNQLGLNAATYGNHEFDFGPTVTQQRVKESKFPWISTNILGPDGKPVDGAVPWVLLDWNGVKVGLLGLADNWLDLTSAGPDAKYQDFIKAAQQTVPELKAKGAQVIIALTHMTMADDEQLAASVPGLDLILGGHDHEPMWKVVNGTLIWKTGSDWRNLGLLKVYPMKGLKALVIPQELVVNAKVAEQPAMKALVSQYSDQLSKGLAAVVGEAKVPLDAREKMVRAQEAPLGDLIADAMRAYTKADVAITNGGGIRTDRVYEAGPITKKDILSILPFGNTVISLKLTGEQLKAALENGVSQVEKGAGRFPQVSGLSFTYDPSRPVGQRVLEVKVGSEPLNPTQTYVVATNDYMGNGGDGYSMLKGAPRVIAENSAPLMAQVVMDYIQAKGSVAPQVEGRIVKK</sequence>
<dbReference type="Pfam" id="PF02872">
    <property type="entry name" value="5_nucleotid_C"/>
    <property type="match status" value="1"/>
</dbReference>
<reference evidence="5 6" key="1">
    <citation type="submission" date="2018-08" db="EMBL/GenBank/DDBJ databases">
        <title>Meiothermus granaticius genome AF-68 sequencing project.</title>
        <authorList>
            <person name="Da Costa M.S."/>
            <person name="Albuquerque L."/>
            <person name="Raposo P."/>
            <person name="Froufe H.J.C."/>
            <person name="Barroso C.S."/>
            <person name="Egas C."/>
        </authorList>
    </citation>
    <scope>NUCLEOTIDE SEQUENCE [LARGE SCALE GENOMIC DNA]</scope>
    <source>
        <strain evidence="5 6">AF-68</strain>
    </source>
</reference>
<keyword evidence="6" id="KW-1185">Reference proteome</keyword>
<evidence type="ECO:0000256" key="2">
    <source>
        <dbReference type="RuleBase" id="RU362119"/>
    </source>
</evidence>
<evidence type="ECO:0000256" key="1">
    <source>
        <dbReference type="ARBA" id="ARBA00022729"/>
    </source>
</evidence>
<dbReference type="PRINTS" id="PR01607">
    <property type="entry name" value="APYRASEFAMLY"/>
</dbReference>
<dbReference type="Proteomes" id="UP000266178">
    <property type="component" value="Unassembled WGS sequence"/>
</dbReference>
<feature type="chain" id="PRO_5022282347" evidence="2">
    <location>
        <begin position="21"/>
        <end position="490"/>
    </location>
</feature>
<keyword evidence="2" id="KW-0547">Nucleotide-binding</keyword>
<proteinExistence type="inferred from homology"/>
<comment type="caution">
    <text evidence="5">The sequence shown here is derived from an EMBL/GenBank/DDBJ whole genome shotgun (WGS) entry which is preliminary data.</text>
</comment>
<feature type="domain" description="Calcineurin-like phosphoesterase" evidence="3">
    <location>
        <begin position="26"/>
        <end position="226"/>
    </location>
</feature>
<dbReference type="PANTHER" id="PTHR11575:SF48">
    <property type="entry name" value="5'-NUCLEOTIDASE"/>
    <property type="match status" value="1"/>
</dbReference>
<dbReference type="InterPro" id="IPR006179">
    <property type="entry name" value="5_nucleotidase/apyrase"/>
</dbReference>
<dbReference type="SUPFAM" id="SSF55816">
    <property type="entry name" value="5'-nucleotidase (syn. UDP-sugar hydrolase), C-terminal domain"/>
    <property type="match status" value="1"/>
</dbReference>
<dbReference type="GO" id="GO:0000166">
    <property type="term" value="F:nucleotide binding"/>
    <property type="evidence" value="ECO:0007669"/>
    <property type="project" value="UniProtKB-KW"/>
</dbReference>
<feature type="signal peptide" evidence="2">
    <location>
        <begin position="1"/>
        <end position="20"/>
    </location>
</feature>
<dbReference type="EMBL" id="QWLB01000013">
    <property type="protein sequence ID" value="RIH92815.1"/>
    <property type="molecule type" value="Genomic_DNA"/>
</dbReference>
<dbReference type="GO" id="GO:0016787">
    <property type="term" value="F:hydrolase activity"/>
    <property type="evidence" value="ECO:0007669"/>
    <property type="project" value="UniProtKB-KW"/>
</dbReference>
<dbReference type="AlphaFoldDB" id="A0A399FAS8"/>
<dbReference type="GO" id="GO:0009166">
    <property type="term" value="P:nucleotide catabolic process"/>
    <property type="evidence" value="ECO:0007669"/>
    <property type="project" value="InterPro"/>
</dbReference>
<dbReference type="InterPro" id="IPR004843">
    <property type="entry name" value="Calcineurin-like_PHP"/>
</dbReference>
<dbReference type="RefSeq" id="WP_119356728.1">
    <property type="nucleotide sequence ID" value="NZ_BJXM01000001.1"/>
</dbReference>
<gene>
    <name evidence="5" type="primary">yfkN</name>
    <name evidence="5" type="ORF">Mgrana_01222</name>
</gene>
<dbReference type="Gene3D" id="3.90.780.10">
    <property type="entry name" value="5'-Nucleotidase, C-terminal domain"/>
    <property type="match status" value="1"/>
</dbReference>
<evidence type="ECO:0000259" key="4">
    <source>
        <dbReference type="Pfam" id="PF02872"/>
    </source>
</evidence>